<dbReference type="RefSeq" id="WP_008296100.1">
    <property type="nucleotide sequence ID" value="NZ_CM002299.1"/>
</dbReference>
<dbReference type="Proteomes" id="UP000019205">
    <property type="component" value="Chromosome"/>
</dbReference>
<gene>
    <name evidence="1" type="ORF">KT71_18297</name>
</gene>
<evidence type="ECO:0000313" key="1">
    <source>
        <dbReference type="EMBL" id="EAQ95981.1"/>
    </source>
</evidence>
<reference evidence="1 2" key="2">
    <citation type="journal article" date="2009" name="PLoS ONE">
        <title>The photosynthetic apparatus and its regulation in the aerobic gammaproteobacterium Congregibacter litoralis gen. nov., sp. nov.</title>
        <authorList>
            <person name="Spring S."/>
            <person name="Lunsdorf H."/>
            <person name="Fuchs B.M."/>
            <person name="Tindall B.J."/>
        </authorList>
    </citation>
    <scope>NUCLEOTIDE SEQUENCE [LARGE SCALE GENOMIC DNA]</scope>
    <source>
        <strain evidence="1">KT71</strain>
    </source>
</reference>
<reference evidence="1 2" key="1">
    <citation type="journal article" date="2007" name="Proc. Natl. Acad. Sci. U.S.A.">
        <title>Characterization of a marine gammaproteobacterium capable of aerobic anoxygenic photosynthesis.</title>
        <authorList>
            <person name="Fuchs B.M."/>
            <person name="Spring S."/>
            <person name="Teeling H."/>
            <person name="Quast C."/>
            <person name="Wulf J."/>
            <person name="Schattenhofer M."/>
            <person name="Yan S."/>
            <person name="Ferriera S."/>
            <person name="Johnson J."/>
            <person name="Glockner F.O."/>
            <person name="Amann R."/>
        </authorList>
    </citation>
    <scope>NUCLEOTIDE SEQUENCE [LARGE SCALE GENOMIC DNA]</scope>
    <source>
        <strain evidence="1">KT71</strain>
    </source>
</reference>
<name>A4ADI3_9GAMM</name>
<dbReference type="eggNOG" id="COG1061">
    <property type="taxonomic scope" value="Bacteria"/>
</dbReference>
<proteinExistence type="predicted"/>
<dbReference type="AlphaFoldDB" id="A4ADI3"/>
<keyword evidence="2" id="KW-1185">Reference proteome</keyword>
<protein>
    <submittedName>
        <fullName evidence="1">Uncharacterized protein</fullName>
    </submittedName>
</protein>
<accession>A4ADI3</accession>
<comment type="caution">
    <text evidence="1">The sequence shown here is derived from an EMBL/GenBank/DDBJ whole genome shotgun (WGS) entry which is preliminary data.</text>
</comment>
<dbReference type="HOGENOM" id="CLU_830819_0_0_6"/>
<organism evidence="1 2">
    <name type="scientific">Congregibacter litoralis KT71</name>
    <dbReference type="NCBI Taxonomy" id="314285"/>
    <lineage>
        <taxon>Bacteria</taxon>
        <taxon>Pseudomonadati</taxon>
        <taxon>Pseudomonadota</taxon>
        <taxon>Gammaproteobacteria</taxon>
        <taxon>Cellvibrionales</taxon>
        <taxon>Halieaceae</taxon>
        <taxon>Congregibacter</taxon>
    </lineage>
</organism>
<dbReference type="EMBL" id="AAOA02000001">
    <property type="protein sequence ID" value="EAQ95981.1"/>
    <property type="molecule type" value="Genomic_DNA"/>
</dbReference>
<evidence type="ECO:0000313" key="2">
    <source>
        <dbReference type="Proteomes" id="UP000019205"/>
    </source>
</evidence>
<dbReference type="STRING" id="314285.KT71_18297"/>
<dbReference type="OrthoDB" id="3194910at2"/>
<sequence length="334" mass="37299">MNYRPTPNLLILDATGDIQRCFRLLRSRPEFPRPPAVNYENLKSVHLVVPKSLQGIRWNKSNITEAKAYEEFMRKAVLDGTGPGDRVLVVYPLTMATTHQVIPKPAESTEEDGSFDWEKRRVYFAHWGPGAGSNQWKGCKHVFLFSEFLKPKRVIIAKASAYSETRASDAKLEGMHGRGMTGDALTVQQGELLMYGKQMACRGNVRNIDKNGVCGEMTIHATMEYGPMLAHWGELFRGAPLPVRKSYDDTESDTFKGRIQRYLAAPDSPQQASSTEVAIAVGCKADQLRRAMATKAVSPYLGAYGWQLLRAREIGLAGNKLYLVRDTAEERKAA</sequence>